<dbReference type="EMBL" id="OU342829">
    <property type="protein sequence ID" value="CAG7581426.1"/>
    <property type="molecule type" value="Genomic_DNA"/>
</dbReference>
<protein>
    <submittedName>
        <fullName evidence="1">Uncharacterized protein</fullName>
    </submittedName>
</protein>
<accession>A0A8D9FR48</accession>
<sequence>MKINRSLAGNIVLENFRTDTGINGICVSSGDLSRMFTFSQSWTLSAFEELGEITIIFDENQSVYRSKDGSEVLMVNNYRNRACVIKKDYSYTINRKLALHIIENSPNFKGGKKLEQITFKSN</sequence>
<name>A0A8D9FR48_9VIRU</name>
<evidence type="ECO:0000313" key="1">
    <source>
        <dbReference type="EMBL" id="CAG7581426.1"/>
    </source>
</evidence>
<reference evidence="1" key="1">
    <citation type="submission" date="2021-06" db="EMBL/GenBank/DDBJ databases">
        <authorList>
            <person name="Gannon L."/>
            <person name="Redgwell R T."/>
            <person name="Michniewski S."/>
            <person name="Harrison D C."/>
            <person name="Millard A."/>
        </authorList>
    </citation>
    <scope>NUCLEOTIDE SEQUENCE</scope>
</reference>
<proteinExistence type="predicted"/>
<organism evidence="1">
    <name type="scientific">uncultured marine phage</name>
    <dbReference type="NCBI Taxonomy" id="707152"/>
    <lineage>
        <taxon>Viruses</taxon>
        <taxon>environmental samples</taxon>
    </lineage>
</organism>
<gene>
    <name evidence="1" type="ORF">SLAVMIC_00836</name>
</gene>